<dbReference type="Proteomes" id="UP000243376">
    <property type="component" value="Unassembled WGS sequence"/>
</dbReference>
<comment type="caution">
    <text evidence="5">The sequence shown here is derived from an EMBL/GenBank/DDBJ whole genome shotgun (WGS) entry which is preliminary data.</text>
</comment>
<evidence type="ECO:0000256" key="2">
    <source>
        <dbReference type="ARBA" id="ARBA00022695"/>
    </source>
</evidence>
<keyword evidence="3" id="KW-0547">Nucleotide-binding</keyword>
<accession>A0A2J6X3K6</accession>
<reference evidence="5 6" key="1">
    <citation type="submission" date="2018-01" db="EMBL/GenBank/DDBJ databases">
        <title>Metagenomic assembled genomes from two thermal pools in the Uzon Caldera, Kamchatka, Russia.</title>
        <authorList>
            <person name="Wilkins L."/>
            <person name="Ettinger C."/>
        </authorList>
    </citation>
    <scope>NUCLEOTIDE SEQUENCE [LARGE SCALE GENOMIC DNA]</scope>
    <source>
        <strain evidence="5">ZAV-02</strain>
    </source>
</reference>
<evidence type="ECO:0000313" key="5">
    <source>
        <dbReference type="EMBL" id="PMP79873.1"/>
    </source>
</evidence>
<dbReference type="AlphaFoldDB" id="A0A2J6X3K6"/>
<organism evidence="5 6">
    <name type="scientific">Chloroflexus aggregans</name>
    <dbReference type="NCBI Taxonomy" id="152260"/>
    <lineage>
        <taxon>Bacteria</taxon>
        <taxon>Bacillati</taxon>
        <taxon>Chloroflexota</taxon>
        <taxon>Chloroflexia</taxon>
        <taxon>Chloroflexales</taxon>
        <taxon>Chloroflexineae</taxon>
        <taxon>Chloroflexaceae</taxon>
        <taxon>Chloroflexus</taxon>
    </lineage>
</organism>
<dbReference type="PANTHER" id="PTHR40392">
    <property type="entry name" value="2-PHOSPHO-L-LACTATE GUANYLYLTRANSFERASE"/>
    <property type="match status" value="1"/>
</dbReference>
<dbReference type="InterPro" id="IPR029044">
    <property type="entry name" value="Nucleotide-diphossugar_trans"/>
</dbReference>
<dbReference type="EMBL" id="PNIQ01000640">
    <property type="protein sequence ID" value="PMP79873.1"/>
    <property type="molecule type" value="Genomic_DNA"/>
</dbReference>
<evidence type="ECO:0000313" key="6">
    <source>
        <dbReference type="Proteomes" id="UP000243376"/>
    </source>
</evidence>
<dbReference type="GO" id="GO:0005525">
    <property type="term" value="F:GTP binding"/>
    <property type="evidence" value="ECO:0007669"/>
    <property type="project" value="UniProtKB-KW"/>
</dbReference>
<evidence type="ECO:0000256" key="3">
    <source>
        <dbReference type="ARBA" id="ARBA00022741"/>
    </source>
</evidence>
<dbReference type="GO" id="GO:0043814">
    <property type="term" value="F:phospholactate guanylyltransferase activity"/>
    <property type="evidence" value="ECO:0007669"/>
    <property type="project" value="InterPro"/>
</dbReference>
<name>A0A2J6X3K6_9CHLR</name>
<feature type="non-terminal residue" evidence="5">
    <location>
        <position position="1"/>
    </location>
</feature>
<keyword evidence="1 5" id="KW-0808">Transferase</keyword>
<keyword evidence="4" id="KW-0342">GTP-binding</keyword>
<dbReference type="Gene3D" id="3.90.550.10">
    <property type="entry name" value="Spore Coat Polysaccharide Biosynthesis Protein SpsA, Chain A"/>
    <property type="match status" value="1"/>
</dbReference>
<dbReference type="PANTHER" id="PTHR40392:SF1">
    <property type="entry name" value="2-PHOSPHO-L-LACTATE GUANYLYLTRANSFERASE"/>
    <property type="match status" value="1"/>
</dbReference>
<dbReference type="NCBIfam" id="TIGR03552">
    <property type="entry name" value="F420_cofC"/>
    <property type="match status" value="1"/>
</dbReference>
<keyword evidence="2 5" id="KW-0548">Nucleotidyltransferase</keyword>
<evidence type="ECO:0000256" key="1">
    <source>
        <dbReference type="ARBA" id="ARBA00022679"/>
    </source>
</evidence>
<sequence length="180" mass="20183">QRLVLRLVRHVISTAQQAITRRNLTGHIWLVSADDTVAAMAATYNVQWLRDRHEELNLALNEARTQLERYGTHTMIVLAGDLPFLTATDIITIYDALAEADLVLAPDQERSGTNALAIRLPSPIPFQFGLNSAARHLNAATNLGLRTCLVETPSLAFDLDDSERLRQFCCALYDDRLRCR</sequence>
<dbReference type="Pfam" id="PF01983">
    <property type="entry name" value="CofC"/>
    <property type="match status" value="1"/>
</dbReference>
<proteinExistence type="predicted"/>
<dbReference type="InterPro" id="IPR002835">
    <property type="entry name" value="CofC"/>
</dbReference>
<evidence type="ECO:0000256" key="4">
    <source>
        <dbReference type="ARBA" id="ARBA00023134"/>
    </source>
</evidence>
<protein>
    <submittedName>
        <fullName evidence="5">2-phospho-L-lactate guanylyltransferase</fullName>
    </submittedName>
</protein>
<dbReference type="SUPFAM" id="SSF53448">
    <property type="entry name" value="Nucleotide-diphospho-sugar transferases"/>
    <property type="match status" value="1"/>
</dbReference>
<gene>
    <name evidence="5" type="primary">cofC</name>
    <name evidence="5" type="ORF">C0184_09630</name>
</gene>